<feature type="transmembrane region" description="Helical" evidence="6">
    <location>
        <begin position="12"/>
        <end position="32"/>
    </location>
</feature>
<feature type="transmembrane region" description="Helical" evidence="6">
    <location>
        <begin position="74"/>
        <end position="93"/>
    </location>
</feature>
<feature type="transmembrane region" description="Helical" evidence="6">
    <location>
        <begin position="133"/>
        <end position="152"/>
    </location>
</feature>
<organism evidence="7 8">
    <name type="scientific">Candidatus Azambacteria bacterium GW2011_GWA2_45_90</name>
    <dbReference type="NCBI Taxonomy" id="1618614"/>
    <lineage>
        <taxon>Bacteria</taxon>
        <taxon>Candidatus Azamiibacteriota</taxon>
    </lineage>
</organism>
<evidence type="ECO:0000256" key="3">
    <source>
        <dbReference type="ARBA" id="ARBA00022960"/>
    </source>
</evidence>
<dbReference type="NCBIfam" id="TIGR02210">
    <property type="entry name" value="rodA_shape"/>
    <property type="match status" value="1"/>
</dbReference>
<keyword evidence="4 6" id="KW-1133">Transmembrane helix</keyword>
<feature type="transmembrane region" description="Helical" evidence="6">
    <location>
        <begin position="270"/>
        <end position="290"/>
    </location>
</feature>
<evidence type="ECO:0000256" key="4">
    <source>
        <dbReference type="ARBA" id="ARBA00022989"/>
    </source>
</evidence>
<name>A0A0G1NGN3_9BACT</name>
<keyword evidence="3" id="KW-0133">Cell shape</keyword>
<protein>
    <submittedName>
        <fullName evidence="7">Rod shape-determining protein RodA</fullName>
    </submittedName>
</protein>
<feature type="transmembrane region" description="Helical" evidence="6">
    <location>
        <begin position="99"/>
        <end position="121"/>
    </location>
</feature>
<dbReference type="PATRIC" id="fig|1618614.3.peg.10"/>
<dbReference type="GO" id="GO:0005886">
    <property type="term" value="C:plasma membrane"/>
    <property type="evidence" value="ECO:0007669"/>
    <property type="project" value="TreeGrafter"/>
</dbReference>
<reference evidence="7 8" key="1">
    <citation type="journal article" date="2015" name="Nature">
        <title>rRNA introns, odd ribosomes, and small enigmatic genomes across a large radiation of phyla.</title>
        <authorList>
            <person name="Brown C.T."/>
            <person name="Hug L.A."/>
            <person name="Thomas B.C."/>
            <person name="Sharon I."/>
            <person name="Castelle C.J."/>
            <person name="Singh A."/>
            <person name="Wilkins M.J."/>
            <person name="Williams K.H."/>
            <person name="Banfield J.F."/>
        </authorList>
    </citation>
    <scope>NUCLEOTIDE SEQUENCE [LARGE SCALE GENOMIC DNA]</scope>
</reference>
<evidence type="ECO:0000313" key="8">
    <source>
        <dbReference type="Proteomes" id="UP000034644"/>
    </source>
</evidence>
<feature type="transmembrane region" description="Helical" evidence="6">
    <location>
        <begin position="158"/>
        <end position="175"/>
    </location>
</feature>
<dbReference type="GO" id="GO:0008360">
    <property type="term" value="P:regulation of cell shape"/>
    <property type="evidence" value="ECO:0007669"/>
    <property type="project" value="UniProtKB-KW"/>
</dbReference>
<dbReference type="PANTHER" id="PTHR30474:SF1">
    <property type="entry name" value="PEPTIDOGLYCAN GLYCOSYLTRANSFERASE MRDB"/>
    <property type="match status" value="1"/>
</dbReference>
<dbReference type="EMBL" id="LCLO01000001">
    <property type="protein sequence ID" value="KKU19719.1"/>
    <property type="molecule type" value="Genomic_DNA"/>
</dbReference>
<comment type="caution">
    <text evidence="7">The sequence shown here is derived from an EMBL/GenBank/DDBJ whole genome shotgun (WGS) entry which is preliminary data.</text>
</comment>
<evidence type="ECO:0000256" key="1">
    <source>
        <dbReference type="ARBA" id="ARBA00004141"/>
    </source>
</evidence>
<dbReference type="GO" id="GO:0032153">
    <property type="term" value="C:cell division site"/>
    <property type="evidence" value="ECO:0007669"/>
    <property type="project" value="TreeGrafter"/>
</dbReference>
<dbReference type="Pfam" id="PF01098">
    <property type="entry name" value="FTSW_RODA_SPOVE"/>
    <property type="match status" value="1"/>
</dbReference>
<evidence type="ECO:0000313" key="7">
    <source>
        <dbReference type="EMBL" id="KKU19719.1"/>
    </source>
</evidence>
<dbReference type="InterPro" id="IPR011923">
    <property type="entry name" value="RodA/MrdB"/>
</dbReference>
<feature type="transmembrane region" description="Helical" evidence="6">
    <location>
        <begin position="302"/>
        <end position="326"/>
    </location>
</feature>
<dbReference type="AlphaFoldDB" id="A0A0G1NGN3"/>
<evidence type="ECO:0000256" key="2">
    <source>
        <dbReference type="ARBA" id="ARBA00022692"/>
    </source>
</evidence>
<dbReference type="GO" id="GO:0051301">
    <property type="term" value="P:cell division"/>
    <property type="evidence" value="ECO:0007669"/>
    <property type="project" value="InterPro"/>
</dbReference>
<feature type="transmembrane region" description="Helical" evidence="6">
    <location>
        <begin position="332"/>
        <end position="354"/>
    </location>
</feature>
<keyword evidence="5 6" id="KW-0472">Membrane</keyword>
<dbReference type="PANTHER" id="PTHR30474">
    <property type="entry name" value="CELL CYCLE PROTEIN"/>
    <property type="match status" value="1"/>
</dbReference>
<proteinExistence type="predicted"/>
<sequence length="369" mass="41171">MNITQTIKHLDWLLIAAVFLLSGLGLLTVYSAGNSGSAFFEKQLIWLSIGFFVMLAVSFFDYRIFKNYSSSVLGIYLFAVVLLLFLFIFGSNIRGSLAWFRFGGVAFEPVELVKLVLIITLAKYFSARHTEIYRWHHFIVSGIYVSLPLLLVLVQPDFGSAAILFFIWLGLLAIAGLKAKHFLVLVSLLLVVSFFGWSYVLHNYQRERLSSFLSPQSDPLGAGYNILQSTIAVGSGGWLGKGLGRGTQSQLNFLPEQHTDFIFAAIAEEWGFFGVLFLISLLAFIFWRLAKSALSASNNFSKFFISGFMILILTHGFVNIGMNLGILPITGISLPFVSYGGSNLLMNFLAIGLIQSIRVRQIEFEKDEE</sequence>
<keyword evidence="2 6" id="KW-0812">Transmembrane</keyword>
<evidence type="ECO:0000256" key="6">
    <source>
        <dbReference type="SAM" id="Phobius"/>
    </source>
</evidence>
<feature type="transmembrane region" description="Helical" evidence="6">
    <location>
        <begin position="44"/>
        <end position="62"/>
    </location>
</feature>
<dbReference type="GO" id="GO:0015648">
    <property type="term" value="F:lipid-linked peptidoglycan transporter activity"/>
    <property type="evidence" value="ECO:0007669"/>
    <property type="project" value="TreeGrafter"/>
</dbReference>
<evidence type="ECO:0000256" key="5">
    <source>
        <dbReference type="ARBA" id="ARBA00023136"/>
    </source>
</evidence>
<feature type="transmembrane region" description="Helical" evidence="6">
    <location>
        <begin position="182"/>
        <end position="200"/>
    </location>
</feature>
<accession>A0A0G1NGN3</accession>
<gene>
    <name evidence="7" type="ORF">UX27_C0001G0009</name>
</gene>
<dbReference type="InterPro" id="IPR001182">
    <property type="entry name" value="FtsW/RodA"/>
</dbReference>
<comment type="subcellular location">
    <subcellularLocation>
        <location evidence="1">Membrane</location>
        <topology evidence="1">Multi-pass membrane protein</topology>
    </subcellularLocation>
</comment>
<dbReference type="Proteomes" id="UP000034644">
    <property type="component" value="Unassembled WGS sequence"/>
</dbReference>